<feature type="compositionally biased region" description="Basic and acidic residues" evidence="1">
    <location>
        <begin position="63"/>
        <end position="80"/>
    </location>
</feature>
<evidence type="ECO:0000256" key="1">
    <source>
        <dbReference type="SAM" id="MobiDB-lite"/>
    </source>
</evidence>
<dbReference type="AlphaFoldDB" id="C9LRF5"/>
<accession>C9LRF5</accession>
<gene>
    <name evidence="2" type="ORF">SELSPUOL_00007</name>
</gene>
<evidence type="ECO:0000313" key="2">
    <source>
        <dbReference type="EMBL" id="EEX78565.1"/>
    </source>
</evidence>
<dbReference type="EMBL" id="ACKP02000001">
    <property type="protein sequence ID" value="EEX78565.1"/>
    <property type="molecule type" value="Genomic_DNA"/>
</dbReference>
<proteinExistence type="predicted"/>
<protein>
    <submittedName>
        <fullName evidence="2">Uncharacterized protein</fullName>
    </submittedName>
</protein>
<feature type="region of interest" description="Disordered" evidence="1">
    <location>
        <begin position="59"/>
        <end position="80"/>
    </location>
</feature>
<reference evidence="2 3" key="1">
    <citation type="submission" date="2009-09" db="EMBL/GenBank/DDBJ databases">
        <authorList>
            <person name="Weinstock G."/>
            <person name="Sodergren E."/>
            <person name="Clifton S."/>
            <person name="Fulton L."/>
            <person name="Fulton B."/>
            <person name="Courtney L."/>
            <person name="Fronick C."/>
            <person name="Harrison M."/>
            <person name="Strong C."/>
            <person name="Farmer C."/>
            <person name="Delahaunty K."/>
            <person name="Markovic C."/>
            <person name="Hall O."/>
            <person name="Minx P."/>
            <person name="Tomlinson C."/>
            <person name="Mitreva M."/>
            <person name="Nelson J."/>
            <person name="Hou S."/>
            <person name="Wollam A."/>
            <person name="Pepin K.H."/>
            <person name="Johnson M."/>
            <person name="Bhonagiri V."/>
            <person name="Nash W.E."/>
            <person name="Warren W."/>
            <person name="Chinwalla A."/>
            <person name="Mardis E.R."/>
            <person name="Wilson R.K."/>
        </authorList>
    </citation>
    <scope>NUCLEOTIDE SEQUENCE [LARGE SCALE GENOMIC DNA]</scope>
    <source>
        <strain evidence="3">ATCC 35185 / DSM 20758 / VPI D19B-28</strain>
    </source>
</reference>
<organism evidence="2 3">
    <name type="scientific">Selenomonas sputigena (strain ATCC 35185 / DSM 20758 / CCUG 44933 / VPI D19B-28)</name>
    <dbReference type="NCBI Taxonomy" id="546271"/>
    <lineage>
        <taxon>Bacteria</taxon>
        <taxon>Bacillati</taxon>
        <taxon>Bacillota</taxon>
        <taxon>Negativicutes</taxon>
        <taxon>Selenomonadales</taxon>
        <taxon>Selenomonadaceae</taxon>
        <taxon>Selenomonas</taxon>
    </lineage>
</organism>
<evidence type="ECO:0000313" key="3">
    <source>
        <dbReference type="Proteomes" id="UP000003505"/>
    </source>
</evidence>
<sequence length="80" mass="9745">MLRRYILYQRNIFFSLTERRYFMMPEEFIVYVDNLPDACIEKRTAEEVIFHSPKKKYACPAPRKNDPVHKQEEGSFRLSR</sequence>
<comment type="caution">
    <text evidence="2">The sequence shown here is derived from an EMBL/GenBank/DDBJ whole genome shotgun (WGS) entry which is preliminary data.</text>
</comment>
<dbReference type="STRING" id="546271.Selsp_1053"/>
<name>C9LRF5_SELS3</name>
<dbReference type="Proteomes" id="UP000003505">
    <property type="component" value="Unassembled WGS sequence"/>
</dbReference>